<dbReference type="AlphaFoldDB" id="A0A2A5C7C6"/>
<dbReference type="InterPro" id="IPR004045">
    <property type="entry name" value="Glutathione_S-Trfase_N"/>
</dbReference>
<dbReference type="InterPro" id="IPR040079">
    <property type="entry name" value="Glutathione_S-Trfase"/>
</dbReference>
<dbReference type="PROSITE" id="PS50404">
    <property type="entry name" value="GST_NTER"/>
    <property type="match status" value="1"/>
</dbReference>
<dbReference type="Gene3D" id="1.20.1050.10">
    <property type="match status" value="1"/>
</dbReference>
<dbReference type="GO" id="GO:0016740">
    <property type="term" value="F:transferase activity"/>
    <property type="evidence" value="ECO:0007669"/>
    <property type="project" value="UniProtKB-KW"/>
</dbReference>
<dbReference type="PANTHER" id="PTHR44051:SF8">
    <property type="entry name" value="GLUTATHIONE S-TRANSFERASE GSTA"/>
    <property type="match status" value="1"/>
</dbReference>
<dbReference type="InterPro" id="IPR010987">
    <property type="entry name" value="Glutathione-S-Trfase_C-like"/>
</dbReference>
<dbReference type="CDD" id="cd03057">
    <property type="entry name" value="GST_N_Beta"/>
    <property type="match status" value="1"/>
</dbReference>
<evidence type="ECO:0000259" key="1">
    <source>
        <dbReference type="PROSITE" id="PS50404"/>
    </source>
</evidence>
<sequence length="226" mass="25776">MTDIKLYMAPGTCARVPSILLEEIGVDFETRVIRFMQGEHKSPDYKKLNPKGKVPTLLIGGEALTENVAIITYLNERFPNTEIMPPASEPLSRARQLADLSFCSATLHPIVTRIRMPQLFATEEAARSVWEKGCQTMNEFFNLINQRLDNSPWWYGANWSAMDAYLYWVYSRVESADYPVDSYTNYKDHQTRMKLRSSVQKALAREAKAQTQLEAEGLAFTPSKIP</sequence>
<feature type="domain" description="GST N-terminal" evidence="1">
    <location>
        <begin position="1"/>
        <end position="82"/>
    </location>
</feature>
<comment type="caution">
    <text evidence="3">The sequence shown here is derived from an EMBL/GenBank/DDBJ whole genome shotgun (WGS) entry which is preliminary data.</text>
</comment>
<keyword evidence="3" id="KW-0808">Transferase</keyword>
<proteinExistence type="predicted"/>
<dbReference type="SUPFAM" id="SSF52833">
    <property type="entry name" value="Thioredoxin-like"/>
    <property type="match status" value="1"/>
</dbReference>
<dbReference type="InterPro" id="IPR036282">
    <property type="entry name" value="Glutathione-S-Trfase_C_sf"/>
</dbReference>
<dbReference type="Proteomes" id="UP000228987">
    <property type="component" value="Unassembled WGS sequence"/>
</dbReference>
<protein>
    <submittedName>
        <fullName evidence="3">Glutathione S-transferase</fullName>
    </submittedName>
</protein>
<dbReference type="InterPro" id="IPR036249">
    <property type="entry name" value="Thioredoxin-like_sf"/>
</dbReference>
<dbReference type="SFLD" id="SFLDG01150">
    <property type="entry name" value="Main.1:_Beta-like"/>
    <property type="match status" value="1"/>
</dbReference>
<dbReference type="PROSITE" id="PS50405">
    <property type="entry name" value="GST_CTER"/>
    <property type="match status" value="1"/>
</dbReference>
<dbReference type="Pfam" id="PF02798">
    <property type="entry name" value="GST_N"/>
    <property type="match status" value="1"/>
</dbReference>
<evidence type="ECO:0000313" key="3">
    <source>
        <dbReference type="EMBL" id="PCJ39378.1"/>
    </source>
</evidence>
<gene>
    <name evidence="3" type="ORF">COA71_14010</name>
</gene>
<evidence type="ECO:0000259" key="2">
    <source>
        <dbReference type="PROSITE" id="PS50405"/>
    </source>
</evidence>
<reference evidence="4" key="1">
    <citation type="submission" date="2017-08" db="EMBL/GenBank/DDBJ databases">
        <title>A dynamic microbial community with high functional redundancy inhabits the cold, oxic subseafloor aquifer.</title>
        <authorList>
            <person name="Tully B.J."/>
            <person name="Wheat C.G."/>
            <person name="Glazer B.T."/>
            <person name="Huber J.A."/>
        </authorList>
    </citation>
    <scope>NUCLEOTIDE SEQUENCE [LARGE SCALE GENOMIC DNA]</scope>
</reference>
<dbReference type="PANTHER" id="PTHR44051">
    <property type="entry name" value="GLUTATHIONE S-TRANSFERASE-RELATED"/>
    <property type="match status" value="1"/>
</dbReference>
<evidence type="ECO:0000313" key="4">
    <source>
        <dbReference type="Proteomes" id="UP000228987"/>
    </source>
</evidence>
<feature type="domain" description="GST C-terminal" evidence="2">
    <location>
        <begin position="89"/>
        <end position="213"/>
    </location>
</feature>
<accession>A0A2A5C7C6</accession>
<dbReference type="SFLD" id="SFLDG00358">
    <property type="entry name" value="Main_(cytGST)"/>
    <property type="match status" value="1"/>
</dbReference>
<name>A0A2A5C7C6_9GAMM</name>
<dbReference type="SFLD" id="SFLDS00019">
    <property type="entry name" value="Glutathione_Transferase_(cytos"/>
    <property type="match status" value="1"/>
</dbReference>
<dbReference type="Gene3D" id="3.40.30.10">
    <property type="entry name" value="Glutaredoxin"/>
    <property type="match status" value="1"/>
</dbReference>
<dbReference type="EMBL" id="NVWI01000015">
    <property type="protein sequence ID" value="PCJ39378.1"/>
    <property type="molecule type" value="Genomic_DNA"/>
</dbReference>
<dbReference type="SUPFAM" id="SSF47616">
    <property type="entry name" value="GST C-terminal domain-like"/>
    <property type="match status" value="1"/>
</dbReference>
<organism evidence="3 4">
    <name type="scientific">SAR86 cluster bacterium</name>
    <dbReference type="NCBI Taxonomy" id="2030880"/>
    <lineage>
        <taxon>Bacteria</taxon>
        <taxon>Pseudomonadati</taxon>
        <taxon>Pseudomonadota</taxon>
        <taxon>Gammaproteobacteria</taxon>
        <taxon>SAR86 cluster</taxon>
    </lineage>
</organism>